<sequence length="273" mass="29688">MSHAALMQASSKPLPSSQKPASTAGGSLPPPYMAAPLPLPASQSLSSQIEPSPVPISLLPGSPIISTQLLPEASQLETQNTKSTFDTQVPSSQVLDYSVLVTTLMDEKALHASTTTGFKPVSWKHCTTALEGPEDTTGSKAKYDRSLEKDLPELQDHGHNFRRKLGLNQTMPLDNNFCVGRTADSPYTPGSLKAMWPQAISWRPPPTILIIICSKWGQLLRWNPTMTLTLMNLPPPQLLPAKRKHGPTMVPNLIISELKSLPLLLKPCEPQSH</sequence>
<reference evidence="2 3" key="1">
    <citation type="submission" date="2015-08" db="EMBL/GenBank/DDBJ databases">
        <title>Next Generation Sequencing and Analysis of the Genome of Puccinia sorghi L Schw, the Causal Agent of Maize Common Rust.</title>
        <authorList>
            <person name="Rochi L."/>
            <person name="Burguener G."/>
            <person name="Darino M."/>
            <person name="Turjanski A."/>
            <person name="Kreff E."/>
            <person name="Dieguez M.J."/>
            <person name="Sacco F."/>
        </authorList>
    </citation>
    <scope>NUCLEOTIDE SEQUENCE [LARGE SCALE GENOMIC DNA]</scope>
    <source>
        <strain evidence="2 3">RO10H11247</strain>
    </source>
</reference>
<protein>
    <submittedName>
        <fullName evidence="2">Uncharacterized protein</fullName>
    </submittedName>
</protein>
<feature type="compositionally biased region" description="Polar residues" evidence="1">
    <location>
        <begin position="8"/>
        <end position="25"/>
    </location>
</feature>
<dbReference type="Proteomes" id="UP000037035">
    <property type="component" value="Unassembled WGS sequence"/>
</dbReference>
<dbReference type="AlphaFoldDB" id="A0A0L6V830"/>
<gene>
    <name evidence="2" type="ORF">VP01_233g1</name>
</gene>
<evidence type="ECO:0000256" key="1">
    <source>
        <dbReference type="SAM" id="MobiDB-lite"/>
    </source>
</evidence>
<evidence type="ECO:0000313" key="3">
    <source>
        <dbReference type="Proteomes" id="UP000037035"/>
    </source>
</evidence>
<feature type="region of interest" description="Disordered" evidence="1">
    <location>
        <begin position="1"/>
        <end position="50"/>
    </location>
</feature>
<proteinExistence type="predicted"/>
<dbReference type="VEuPathDB" id="FungiDB:VP01_233g1"/>
<name>A0A0L6V830_9BASI</name>
<organism evidence="2 3">
    <name type="scientific">Puccinia sorghi</name>
    <dbReference type="NCBI Taxonomy" id="27349"/>
    <lineage>
        <taxon>Eukaryota</taxon>
        <taxon>Fungi</taxon>
        <taxon>Dikarya</taxon>
        <taxon>Basidiomycota</taxon>
        <taxon>Pucciniomycotina</taxon>
        <taxon>Pucciniomycetes</taxon>
        <taxon>Pucciniales</taxon>
        <taxon>Pucciniaceae</taxon>
        <taxon>Puccinia</taxon>
    </lineage>
</organism>
<dbReference type="EMBL" id="LAVV01007214">
    <property type="protein sequence ID" value="KNZ56697.1"/>
    <property type="molecule type" value="Genomic_DNA"/>
</dbReference>
<comment type="caution">
    <text evidence="2">The sequence shown here is derived from an EMBL/GenBank/DDBJ whole genome shotgun (WGS) entry which is preliminary data.</text>
</comment>
<keyword evidence="3" id="KW-1185">Reference proteome</keyword>
<accession>A0A0L6V830</accession>
<evidence type="ECO:0000313" key="2">
    <source>
        <dbReference type="EMBL" id="KNZ56697.1"/>
    </source>
</evidence>
<feature type="compositionally biased region" description="Pro residues" evidence="1">
    <location>
        <begin position="28"/>
        <end position="39"/>
    </location>
</feature>